<comment type="caution">
    <text evidence="3">The sequence shown here is derived from an EMBL/GenBank/DDBJ whole genome shotgun (WGS) entry which is preliminary data.</text>
</comment>
<dbReference type="PROSITE" id="PS51674">
    <property type="entry name" value="4FE4S_WBL"/>
    <property type="match status" value="1"/>
</dbReference>
<dbReference type="Proteomes" id="UP000022835">
    <property type="component" value="Unassembled WGS sequence"/>
</dbReference>
<proteinExistence type="predicted"/>
<gene>
    <name evidence="3" type="ORF">Y900_028690</name>
</gene>
<dbReference type="Pfam" id="PF02467">
    <property type="entry name" value="Whib"/>
    <property type="match status" value="1"/>
</dbReference>
<keyword evidence="4" id="KW-1185">Reference proteome</keyword>
<evidence type="ECO:0000259" key="2">
    <source>
        <dbReference type="PROSITE" id="PS51674"/>
    </source>
</evidence>
<dbReference type="EMBL" id="JALN02000002">
    <property type="protein sequence ID" value="KDE97239.1"/>
    <property type="molecule type" value="Genomic_DNA"/>
</dbReference>
<feature type="region of interest" description="Disordered" evidence="1">
    <location>
        <begin position="125"/>
        <end position="149"/>
    </location>
</feature>
<dbReference type="InterPro" id="IPR034768">
    <property type="entry name" value="4FE4S_WBL"/>
</dbReference>
<evidence type="ECO:0000313" key="4">
    <source>
        <dbReference type="Proteomes" id="UP000022835"/>
    </source>
</evidence>
<reference evidence="3" key="1">
    <citation type="submission" date="2014-05" db="EMBL/GenBank/DDBJ databases">
        <title>Genome sequence of Mycobacterium aromaticivorans strain JS19b1T (= DSM 45407T).</title>
        <authorList>
            <person name="Kwak Y."/>
            <person name="Park G.-S."/>
            <person name="Li Q.X."/>
            <person name="Lee S.-E."/>
            <person name="Shin J.-H."/>
        </authorList>
    </citation>
    <scope>NUCLEOTIDE SEQUENCE [LARGE SCALE GENOMIC DNA]</scope>
    <source>
        <strain evidence="3">JS19b1</strain>
    </source>
</reference>
<evidence type="ECO:0000313" key="3">
    <source>
        <dbReference type="EMBL" id="KDE97239.1"/>
    </source>
</evidence>
<name>A0A064C9A6_9MYCO</name>
<evidence type="ECO:0000256" key="1">
    <source>
        <dbReference type="SAM" id="MobiDB-lite"/>
    </source>
</evidence>
<organism evidence="3 4">
    <name type="scientific">Mycolicibacterium aromaticivorans JS19b1 = JCM 16368</name>
    <dbReference type="NCBI Taxonomy" id="1440774"/>
    <lineage>
        <taxon>Bacteria</taxon>
        <taxon>Bacillati</taxon>
        <taxon>Actinomycetota</taxon>
        <taxon>Actinomycetes</taxon>
        <taxon>Mycobacteriales</taxon>
        <taxon>Mycobacteriaceae</taxon>
        <taxon>Mycolicibacterium</taxon>
    </lineage>
</organism>
<dbReference type="RefSeq" id="WP_051660520.1">
    <property type="nucleotide sequence ID" value="NZ_JALN02000002.1"/>
</dbReference>
<feature type="domain" description="4Fe-4S Wbl-type" evidence="2">
    <location>
        <begin position="35"/>
        <end position="98"/>
    </location>
</feature>
<dbReference type="eggNOG" id="ENOG5031ICK">
    <property type="taxonomic scope" value="Bacteria"/>
</dbReference>
<sequence>MSNQTAIEQASSGARSVDRGSQVGVRLYHTSEPTPCQTVEPSRTRNGQELWFSQFKDRVLAVRACQDCPFIGRCGYNAVAAREEYGVWGGLSLPGDKSDPELLGAAYDYLLAQFERRRHIELPGLPAPAMPSSAVRRRRTSADVHSSAA</sequence>
<accession>A0A064C9A6</accession>
<protein>
    <submittedName>
        <fullName evidence="3">Transcription factor WhiB</fullName>
    </submittedName>
</protein>
<dbReference type="OrthoDB" id="4726880at2"/>
<dbReference type="AlphaFoldDB" id="A0A064C9A6"/>